<dbReference type="SUPFAM" id="SSF52540">
    <property type="entry name" value="P-loop containing nucleoside triphosphate hydrolases"/>
    <property type="match status" value="1"/>
</dbReference>
<name>A0A428ZRM0_KIBAR</name>
<dbReference type="Gene3D" id="1.25.40.10">
    <property type="entry name" value="Tetratricopeptide repeat domain"/>
    <property type="match status" value="2"/>
</dbReference>
<dbReference type="SMART" id="SM01043">
    <property type="entry name" value="BTAD"/>
    <property type="match status" value="1"/>
</dbReference>
<dbReference type="InterPro" id="IPR005158">
    <property type="entry name" value="BTAD"/>
</dbReference>
<evidence type="ECO:0000256" key="1">
    <source>
        <dbReference type="ARBA" id="ARBA00005820"/>
    </source>
</evidence>
<feature type="domain" description="OmpR/PhoB-type" evidence="3">
    <location>
        <begin position="15"/>
        <end position="85"/>
    </location>
</feature>
<dbReference type="SMART" id="SM00862">
    <property type="entry name" value="Trans_reg_C"/>
    <property type="match status" value="1"/>
</dbReference>
<dbReference type="Pfam" id="PF03704">
    <property type="entry name" value="BTAD"/>
    <property type="match status" value="1"/>
</dbReference>
<dbReference type="PRINTS" id="PR00364">
    <property type="entry name" value="DISEASERSIST"/>
</dbReference>
<dbReference type="InterPro" id="IPR027417">
    <property type="entry name" value="P-loop_NTPase"/>
</dbReference>
<accession>A0A428ZRM0</accession>
<dbReference type="AlphaFoldDB" id="A0A428ZRM0"/>
<evidence type="ECO:0000313" key="5">
    <source>
        <dbReference type="EMBL" id="RSM90708.1"/>
    </source>
</evidence>
<sequence length="1026" mass="110317">MAVDLILLSRVSYRGKEIAGPRMRNLFAALASDLRTGCSASRLVDELWPDEQPEKPAKALQILVSRARSQLGSDLITSTPTGYRLSLTEDQVDASAVLLSAAASAQCYRERDHAAAFDHAEAGLAHWDGAQRDAELIDPLSTLRAERMSAYRSLVRVRAMALSRLGRHDEAVEPLAEVFHERPRDEEVLLELLRCESATAGPSAAITRYETYRRSLRDELGTDPGRSLQDMHQQLLQGSLPVRSGVPVEPNPLVGRDADIAAVTSMIGDSRVTSIVGSGGLGKTRLAYAVSRQAMQHAVHLVPLAGIATDEEVIGAVASALGIGGAAAELFNGIVNALGHGPTLLVLDNCEHVVHGAADLAQALVSVRDDLRVLTTSRAPLGISSESVYHLPELSLSASIELFVSRARAARSTVDLTPAAVEDVCRKLDGLPLALELAAARVAVMSIADIATRLDDRFALLRGGARDAPERHRTLQAVIDWSWNLLDQAGQAAMRALSIFPGGFTATAAEHMLETGDALDVLTSLTQQSLLKVTDTPSGTRYRMLETVREFSVARREPGETEKVTRRFVEWARAFGIAHHDSLFGDDPIQFAHLIRAEQDNLNLALRHALDLHDSVTAAATTSILGTLALVESNLARLAWLTSQAEWILSHSRPEPAHVDIIRMAAAVCAVFTYLVEGPHATRSMVVLRRLPPGSTATVAGAVQAAVRDDSPPSQEPMLVWLNNGVESFRHQRAGNLTAALASAERMLEAATALRGPLMTAVAHSRIGELSLETEQGERALRHLAATLSLLTELGAISGSIRGRWALSMACLQIGDLDAAERWIEEATNPGVEDVVGLAMRTELMLARGQIEAGLRSWRRVTDRMTTIDDPAFGVDQASQEAWFLEVQATSLIAHAHHGRLEMVADITKRLPGVLADILAHGPSVPMFPCYGSVLVAIAVADIANGQTQSGARMIALAEAFRFSRGFQPTMAPARIRAVAEKADGQAYADAQSTYAELDNDGLVVAALAALDHRTGSRLNSARAQR</sequence>
<comment type="caution">
    <text evidence="5">The sequence shown here is derived from an EMBL/GenBank/DDBJ whole genome shotgun (WGS) entry which is preliminary data.</text>
</comment>
<dbReference type="SUPFAM" id="SSF46894">
    <property type="entry name" value="C-terminal effector domain of the bipartite response regulators"/>
    <property type="match status" value="1"/>
</dbReference>
<dbReference type="GO" id="GO:0006355">
    <property type="term" value="P:regulation of DNA-templated transcription"/>
    <property type="evidence" value="ECO:0007669"/>
    <property type="project" value="InterPro"/>
</dbReference>
<dbReference type="OrthoDB" id="9812579at2"/>
<protein>
    <submittedName>
        <fullName evidence="5">LuxR family transcriptional regulator</fullName>
    </submittedName>
</protein>
<dbReference type="PANTHER" id="PTHR47691:SF3">
    <property type="entry name" value="HTH-TYPE TRANSCRIPTIONAL REGULATOR RV0890C-RELATED"/>
    <property type="match status" value="1"/>
</dbReference>
<evidence type="ECO:0000313" key="6">
    <source>
        <dbReference type="Proteomes" id="UP000287547"/>
    </source>
</evidence>
<dbReference type="InterPro" id="IPR011990">
    <property type="entry name" value="TPR-like_helical_dom_sf"/>
</dbReference>
<evidence type="ECO:0000259" key="4">
    <source>
        <dbReference type="SMART" id="SM01043"/>
    </source>
</evidence>
<comment type="similarity">
    <text evidence="1">Belongs to the AfsR/DnrI/RedD regulatory family.</text>
</comment>
<dbReference type="PANTHER" id="PTHR47691">
    <property type="entry name" value="REGULATOR-RELATED"/>
    <property type="match status" value="1"/>
</dbReference>
<dbReference type="InterPro" id="IPR036388">
    <property type="entry name" value="WH-like_DNA-bd_sf"/>
</dbReference>
<proteinExistence type="inferred from homology"/>
<dbReference type="GO" id="GO:0003677">
    <property type="term" value="F:DNA binding"/>
    <property type="evidence" value="ECO:0007669"/>
    <property type="project" value="UniProtKB-KW"/>
</dbReference>
<dbReference type="SUPFAM" id="SSF48452">
    <property type="entry name" value="TPR-like"/>
    <property type="match status" value="2"/>
</dbReference>
<evidence type="ECO:0000259" key="3">
    <source>
        <dbReference type="SMART" id="SM00862"/>
    </source>
</evidence>
<dbReference type="GO" id="GO:0000160">
    <property type="term" value="P:phosphorelay signal transduction system"/>
    <property type="evidence" value="ECO:0007669"/>
    <property type="project" value="InterPro"/>
</dbReference>
<keyword evidence="2" id="KW-0238">DNA-binding</keyword>
<dbReference type="InterPro" id="IPR016032">
    <property type="entry name" value="Sig_transdc_resp-reg_C-effctor"/>
</dbReference>
<dbReference type="RefSeq" id="WP_037270838.1">
    <property type="nucleotide sequence ID" value="NZ_QHKI01000002.1"/>
</dbReference>
<dbReference type="EMBL" id="QHKI01000002">
    <property type="protein sequence ID" value="RSM90708.1"/>
    <property type="molecule type" value="Genomic_DNA"/>
</dbReference>
<evidence type="ECO:0000256" key="2">
    <source>
        <dbReference type="ARBA" id="ARBA00023125"/>
    </source>
</evidence>
<reference evidence="5 6" key="1">
    <citation type="submission" date="2018-05" db="EMBL/GenBank/DDBJ databases">
        <title>Evolution of GPA BGCs.</title>
        <authorList>
            <person name="Waglechner N."/>
            <person name="Wright G.D."/>
        </authorList>
    </citation>
    <scope>NUCLEOTIDE SEQUENCE [LARGE SCALE GENOMIC DNA]</scope>
    <source>
        <strain evidence="5 6">A82846</strain>
    </source>
</reference>
<feature type="domain" description="Bacterial transcriptional activator" evidence="4">
    <location>
        <begin position="92"/>
        <end position="236"/>
    </location>
</feature>
<organism evidence="5 6">
    <name type="scientific">Kibdelosporangium aridum</name>
    <dbReference type="NCBI Taxonomy" id="2030"/>
    <lineage>
        <taxon>Bacteria</taxon>
        <taxon>Bacillati</taxon>
        <taxon>Actinomycetota</taxon>
        <taxon>Actinomycetes</taxon>
        <taxon>Pseudonocardiales</taxon>
        <taxon>Pseudonocardiaceae</taxon>
        <taxon>Kibdelosporangium</taxon>
    </lineage>
</organism>
<gene>
    <name evidence="5" type="ORF">DMH04_04420</name>
</gene>
<dbReference type="Proteomes" id="UP000287547">
    <property type="component" value="Unassembled WGS sequence"/>
</dbReference>
<dbReference type="Gene3D" id="1.10.10.10">
    <property type="entry name" value="Winged helix-like DNA-binding domain superfamily/Winged helix DNA-binding domain"/>
    <property type="match status" value="1"/>
</dbReference>
<dbReference type="InterPro" id="IPR001867">
    <property type="entry name" value="OmpR/PhoB-type_DNA-bd"/>
</dbReference>